<dbReference type="EMBL" id="CP015163">
    <property type="protein sequence ID" value="AXB46668.1"/>
    <property type="molecule type" value="Genomic_DNA"/>
</dbReference>
<keyword evidence="1" id="KW-0732">Signal</keyword>
<dbReference type="KEGG" id="aab:A4R43_33020"/>
<dbReference type="AlphaFoldDB" id="A0A344LF44"/>
<keyword evidence="3" id="KW-1185">Reference proteome</keyword>
<protein>
    <recommendedName>
        <fullName evidence="4">Secreted protein</fullName>
    </recommendedName>
</protein>
<gene>
    <name evidence="2" type="ORF">A4R43_33020</name>
</gene>
<reference evidence="2 3" key="1">
    <citation type="submission" date="2016-04" db="EMBL/GenBank/DDBJ databases">
        <title>Complete genome sequence and analysis of deep-sea sediment isolate, Amycolatopsis sp. WP1.</title>
        <authorList>
            <person name="Wang H."/>
            <person name="Chen S."/>
            <person name="Wu Q."/>
        </authorList>
    </citation>
    <scope>NUCLEOTIDE SEQUENCE [LARGE SCALE GENOMIC DNA]</scope>
    <source>
        <strain evidence="2 3">WP1</strain>
    </source>
</reference>
<dbReference type="RefSeq" id="WP_113695735.1">
    <property type="nucleotide sequence ID" value="NZ_CP015163.1"/>
</dbReference>
<evidence type="ECO:0000313" key="3">
    <source>
        <dbReference type="Proteomes" id="UP000250434"/>
    </source>
</evidence>
<dbReference type="OrthoDB" id="3734014at2"/>
<organism evidence="2 3">
    <name type="scientific">Amycolatopsis albispora</name>
    <dbReference type="NCBI Taxonomy" id="1804986"/>
    <lineage>
        <taxon>Bacteria</taxon>
        <taxon>Bacillati</taxon>
        <taxon>Actinomycetota</taxon>
        <taxon>Actinomycetes</taxon>
        <taxon>Pseudonocardiales</taxon>
        <taxon>Pseudonocardiaceae</taxon>
        <taxon>Amycolatopsis</taxon>
    </lineage>
</organism>
<evidence type="ECO:0008006" key="4">
    <source>
        <dbReference type="Google" id="ProtNLM"/>
    </source>
</evidence>
<feature type="signal peptide" evidence="1">
    <location>
        <begin position="1"/>
        <end position="25"/>
    </location>
</feature>
<name>A0A344LF44_9PSEU</name>
<proteinExistence type="predicted"/>
<evidence type="ECO:0000256" key="1">
    <source>
        <dbReference type="SAM" id="SignalP"/>
    </source>
</evidence>
<evidence type="ECO:0000313" key="2">
    <source>
        <dbReference type="EMBL" id="AXB46668.1"/>
    </source>
</evidence>
<dbReference type="Proteomes" id="UP000250434">
    <property type="component" value="Chromosome"/>
</dbReference>
<accession>A0A344LF44</accession>
<feature type="chain" id="PRO_5016683582" description="Secreted protein" evidence="1">
    <location>
        <begin position="26"/>
        <end position="371"/>
    </location>
</feature>
<sequence>MIKRTRAVTLCVLLALTCLTTPAFATGPVSWTVEPPRGRIDPVPGTPASASPLSVEELPARALESEVDTVRAEFGTPGVAVDLRGQRPDGRWTEWVEAVPGAPTVLPSATRSVQARLVLTGPVGTAVGPIGLTAWRAGTEVTDPTLAATYRVFATREGLVGGTTANGHKIVQRDHFVALPSRRGLAGKGQGNYSVKVCTADHARCEWAPVWDVGPWNIKDDYWSVERLSWGELPRGLPQAQAAYQHGHNGGRDQFGRKVANPAGIDLADGTFWDGLKLKDNAWVDVTYQWTGGGPWGTVTSLDSLNVRTGPHSGERQVGLAARHAQIRIECAAAGQPVTGTEGTTDRWHRLAHGMYVSGAYVRLAQPPPAC</sequence>